<gene>
    <name evidence="1" type="ORF">HUW51_22465</name>
</gene>
<dbReference type="EMBL" id="CP055156">
    <property type="protein sequence ID" value="QNF35343.1"/>
    <property type="molecule type" value="Genomic_DNA"/>
</dbReference>
<dbReference type="KEGG" id="aswu:HUW51_22465"/>
<evidence type="ECO:0000313" key="1">
    <source>
        <dbReference type="EMBL" id="QNF35343.1"/>
    </source>
</evidence>
<proteinExistence type="predicted"/>
<dbReference type="AlphaFoldDB" id="A0A7G7GDV9"/>
<dbReference type="Proteomes" id="UP000515237">
    <property type="component" value="Chromosome"/>
</dbReference>
<sequence length="211" mass="24547">MPTPNLKPDEREVIRLTNHFGKQANRLIKTGKLSPEHQQVIASCNKLATQIQAHAAHRQAVLEKREKLRKLVQDQAACPQCHKNSQLKLTGTARHEKGWQSNKYRCRRCNIQFTWNRPNNSWDMVRFMEDYLMELELNVVNEALPLEVKQQSQAVMGQIKQNINQLQPVLAQSDAEFAEMNQQDAEMARLLHNMKAYLQIEKIKLNLEQID</sequence>
<keyword evidence="2" id="KW-1185">Reference proteome</keyword>
<reference evidence="1 2" key="1">
    <citation type="journal article" date="2018" name="Int. J. Syst. Evol. Microbiol.">
        <title>Adhaeribacter swui sp. nov., isolated from wet mud.</title>
        <authorList>
            <person name="Kim D.U."/>
            <person name="Kim K.W."/>
            <person name="Kang M.S."/>
            <person name="Kim J.Y."/>
            <person name="Jang J.H."/>
            <person name="Kim M.K."/>
        </authorList>
    </citation>
    <scope>NUCLEOTIDE SEQUENCE [LARGE SCALE GENOMIC DNA]</scope>
    <source>
        <strain evidence="1 2">KCTC 52873</strain>
    </source>
</reference>
<dbReference type="RefSeq" id="WP_185271834.1">
    <property type="nucleotide sequence ID" value="NZ_CP055156.1"/>
</dbReference>
<organism evidence="1 2">
    <name type="scientific">Adhaeribacter swui</name>
    <dbReference type="NCBI Taxonomy" id="2086471"/>
    <lineage>
        <taxon>Bacteria</taxon>
        <taxon>Pseudomonadati</taxon>
        <taxon>Bacteroidota</taxon>
        <taxon>Cytophagia</taxon>
        <taxon>Cytophagales</taxon>
        <taxon>Hymenobacteraceae</taxon>
        <taxon>Adhaeribacter</taxon>
    </lineage>
</organism>
<evidence type="ECO:0000313" key="2">
    <source>
        <dbReference type="Proteomes" id="UP000515237"/>
    </source>
</evidence>
<protein>
    <submittedName>
        <fullName evidence="1">Uncharacterized protein</fullName>
    </submittedName>
</protein>
<accession>A0A7G7GDV9</accession>
<name>A0A7G7GDV9_9BACT</name>